<evidence type="ECO:0000313" key="2">
    <source>
        <dbReference type="EMBL" id="MBK1833683.1"/>
    </source>
</evidence>
<organism evidence="2 3">
    <name type="scientific">Roseibacillus ishigakijimensis</name>
    <dbReference type="NCBI Taxonomy" id="454146"/>
    <lineage>
        <taxon>Bacteria</taxon>
        <taxon>Pseudomonadati</taxon>
        <taxon>Verrucomicrobiota</taxon>
        <taxon>Verrucomicrobiia</taxon>
        <taxon>Verrucomicrobiales</taxon>
        <taxon>Verrucomicrobiaceae</taxon>
        <taxon>Roseibacillus</taxon>
    </lineage>
</organism>
<feature type="transmembrane region" description="Helical" evidence="1">
    <location>
        <begin position="51"/>
        <end position="71"/>
    </location>
</feature>
<dbReference type="AlphaFoldDB" id="A0A934RQP3"/>
<reference evidence="2" key="1">
    <citation type="submission" date="2021-01" db="EMBL/GenBank/DDBJ databases">
        <title>Modified the classification status of verrucomicrobia.</title>
        <authorList>
            <person name="Feng X."/>
        </authorList>
    </citation>
    <scope>NUCLEOTIDE SEQUENCE</scope>
    <source>
        <strain evidence="2">KCTC 12986</strain>
    </source>
</reference>
<accession>A0A934RQP3</accession>
<gene>
    <name evidence="2" type="ORF">JIN78_06375</name>
</gene>
<dbReference type="Proteomes" id="UP000604083">
    <property type="component" value="Unassembled WGS sequence"/>
</dbReference>
<feature type="transmembrane region" description="Helical" evidence="1">
    <location>
        <begin position="20"/>
        <end position="39"/>
    </location>
</feature>
<keyword evidence="1" id="KW-0472">Membrane</keyword>
<name>A0A934RQP3_9BACT</name>
<protein>
    <submittedName>
        <fullName evidence="2">Uncharacterized protein</fullName>
    </submittedName>
</protein>
<sequence length="78" mass="8440">MEAGFGWHHDALVIYGDGARALAVAMLAGAAFLHLTFWWGARGHAGVHRPFAITALLVFLTAMFNVFLMGMDGGFGFR</sequence>
<proteinExistence type="predicted"/>
<keyword evidence="1" id="KW-0812">Transmembrane</keyword>
<keyword evidence="1" id="KW-1133">Transmembrane helix</keyword>
<dbReference type="EMBL" id="JAENIO010000012">
    <property type="protein sequence ID" value="MBK1833683.1"/>
    <property type="molecule type" value="Genomic_DNA"/>
</dbReference>
<comment type="caution">
    <text evidence="2">The sequence shown here is derived from an EMBL/GenBank/DDBJ whole genome shotgun (WGS) entry which is preliminary data.</text>
</comment>
<evidence type="ECO:0000256" key="1">
    <source>
        <dbReference type="SAM" id="Phobius"/>
    </source>
</evidence>
<dbReference type="RefSeq" id="WP_200391119.1">
    <property type="nucleotide sequence ID" value="NZ_JAENIO010000012.1"/>
</dbReference>
<keyword evidence="3" id="KW-1185">Reference proteome</keyword>
<evidence type="ECO:0000313" key="3">
    <source>
        <dbReference type="Proteomes" id="UP000604083"/>
    </source>
</evidence>